<evidence type="ECO:0000313" key="2">
    <source>
        <dbReference type="EMBL" id="KAL3848169.1"/>
    </source>
</evidence>
<dbReference type="Pfam" id="PF15009">
    <property type="entry name" value="STING_LBD"/>
    <property type="match status" value="2"/>
</dbReference>
<protein>
    <recommendedName>
        <fullName evidence="1">STING ligand-binding domain-containing protein</fullName>
    </recommendedName>
</protein>
<feature type="domain" description="STING ligand-binding" evidence="1">
    <location>
        <begin position="148"/>
        <end position="315"/>
    </location>
</feature>
<dbReference type="PANTHER" id="PTHR34339:SF1">
    <property type="entry name" value="STIMULATOR OF INTERFERON GENES PROTEIN"/>
    <property type="match status" value="1"/>
</dbReference>
<dbReference type="InterPro" id="IPR055432">
    <property type="entry name" value="STING_LBD"/>
</dbReference>
<evidence type="ECO:0000259" key="1">
    <source>
        <dbReference type="Pfam" id="PF15009"/>
    </source>
</evidence>
<comment type="caution">
    <text evidence="2">The sequence shown here is derived from an EMBL/GenBank/DDBJ whole genome shotgun (WGS) entry which is preliminary data.</text>
</comment>
<dbReference type="PANTHER" id="PTHR34339">
    <property type="entry name" value="STIMULATOR OF INTERFERON GENES PROTEIN"/>
    <property type="match status" value="1"/>
</dbReference>
<dbReference type="InterPro" id="IPR029158">
    <property type="entry name" value="STING"/>
</dbReference>
<gene>
    <name evidence="2" type="ORF">ACJMK2_019043</name>
</gene>
<dbReference type="InterPro" id="IPR035897">
    <property type="entry name" value="Toll_tir_struct_dom_sf"/>
</dbReference>
<dbReference type="AlphaFoldDB" id="A0ABD3UF68"/>
<dbReference type="Gene3D" id="3.40.50.10140">
    <property type="entry name" value="Toll/interleukin-1 receptor homology (TIR) domain"/>
    <property type="match status" value="1"/>
</dbReference>
<organism evidence="2 3">
    <name type="scientific">Sinanodonta woodiana</name>
    <name type="common">Chinese pond mussel</name>
    <name type="synonym">Anodonta woodiana</name>
    <dbReference type="NCBI Taxonomy" id="1069815"/>
    <lineage>
        <taxon>Eukaryota</taxon>
        <taxon>Metazoa</taxon>
        <taxon>Spiralia</taxon>
        <taxon>Lophotrochozoa</taxon>
        <taxon>Mollusca</taxon>
        <taxon>Bivalvia</taxon>
        <taxon>Autobranchia</taxon>
        <taxon>Heteroconchia</taxon>
        <taxon>Palaeoheterodonta</taxon>
        <taxon>Unionida</taxon>
        <taxon>Unionoidea</taxon>
        <taxon>Unionidae</taxon>
        <taxon>Unioninae</taxon>
        <taxon>Sinanodonta</taxon>
    </lineage>
</organism>
<name>A0ABD3UF68_SINWO</name>
<dbReference type="SUPFAM" id="SSF52200">
    <property type="entry name" value="Toll/Interleukin receptor TIR domain"/>
    <property type="match status" value="1"/>
</dbReference>
<evidence type="ECO:0000313" key="3">
    <source>
        <dbReference type="Proteomes" id="UP001634394"/>
    </source>
</evidence>
<feature type="domain" description="STING ligand-binding" evidence="1">
    <location>
        <begin position="477"/>
        <end position="668"/>
    </location>
</feature>
<keyword evidence="3" id="KW-1185">Reference proteome</keyword>
<dbReference type="Gene3D" id="3.40.50.12100">
    <property type="entry name" value="Stimulator of interferon genes protein"/>
    <property type="match status" value="2"/>
</dbReference>
<dbReference type="InterPro" id="IPR038623">
    <property type="entry name" value="STING_C_sf"/>
</dbReference>
<reference evidence="2 3" key="1">
    <citation type="submission" date="2024-11" db="EMBL/GenBank/DDBJ databases">
        <title>Chromosome-level genome assembly of the freshwater bivalve Anodonta woodiana.</title>
        <authorList>
            <person name="Chen X."/>
        </authorList>
    </citation>
    <scope>NUCLEOTIDE SEQUENCE [LARGE SCALE GENOMIC DNA]</scope>
    <source>
        <strain evidence="2">MN2024</strain>
        <tissue evidence="2">Gills</tissue>
    </source>
</reference>
<sequence length="680" mass="76811">MSKDEWDVFLVHSDVDRDSAECIFTVLDRNGLSCITTAFGYEGHMLLEGSLNKIHNSITTLVLLTLRSCNEPWMKLETILALEKAVREKASIRLLVEGNWENDLQKLGLLGKVPRLSLDFNLSNWESELIRNVQAENLILENLLPAGNLALGQVYSLIVGFYRTVLPKLRGVLESHHSGNQKLATTSTRFFILVPSDCRVINICSDGKISLVESIVVGTVVHAGKKRDQRVNIYSIIEGETVYYFVAEIPYVLNTIFMVHASKIVDVDLPFELDRFVLTLQNVLTHRVHENCKDTFHVIRYKEGTLADIILNQIKKDISGAAGNNTGSAMTPHAALAQPDFEFEAAIVFNEHSRKDQEVAEEIGNALRMRNISIEPGWSGEPQFKFLERARWKIFILSKEAFDDMLLKPKCIMALTDSVQKDKIGVIPVLNGITVDEIPEFISWISCVSTTEEYIRCLLNIITGQELKMDHCLPRGNISTGLMWGYIYNYLPIPLLSKYSSSDRSLDFTTRIQNRLKASNVHCGCIQRLYIHVPKTCKEFKLENVEGIECVGELEPVKLEGRPYTLNMYKITSQHLPRGQVCFLAEQATPTTHLFGISNVYRDVGISPKEHHKQVKDFCESCNSTIQDVAFIKNVGDLNSICQFLLYDDEEHSTTKTSLVDVLTMAIKEDIEKNVTVVFS</sequence>
<dbReference type="EMBL" id="JBJQND010000016">
    <property type="protein sequence ID" value="KAL3848169.1"/>
    <property type="molecule type" value="Genomic_DNA"/>
</dbReference>
<accession>A0ABD3UF68</accession>
<dbReference type="Proteomes" id="UP001634394">
    <property type="component" value="Unassembled WGS sequence"/>
</dbReference>
<proteinExistence type="predicted"/>